<feature type="domain" description="PAS" evidence="3">
    <location>
        <begin position="43"/>
        <end position="85"/>
    </location>
</feature>
<dbReference type="SMART" id="SM00091">
    <property type="entry name" value="PAS"/>
    <property type="match status" value="1"/>
</dbReference>
<protein>
    <recommendedName>
        <fullName evidence="2">histidine kinase</fullName>
        <ecNumber evidence="2">2.7.13.3</ecNumber>
    </recommendedName>
</protein>
<evidence type="ECO:0000256" key="1">
    <source>
        <dbReference type="ARBA" id="ARBA00000085"/>
    </source>
</evidence>
<dbReference type="Gene3D" id="3.30.450.20">
    <property type="entry name" value="PAS domain"/>
    <property type="match status" value="1"/>
</dbReference>
<dbReference type="InterPro" id="IPR036097">
    <property type="entry name" value="HisK_dim/P_sf"/>
</dbReference>
<accession>A0AAP2CKW4</accession>
<sequence length="217" mass="24983">MKNPLSILGSLPESSTIEMDARIDLVNTFQTYQTTFKLNIACIIFDLEGKITYVNDRFCEISKFTREELVGSSYKLIQSKYHSQSFYNKIVQQLSLGKSWKGMVNSQAKDGSDYWKDTLIIPVVDKNQTIKEYLSLRLPIDQSAYFKKNSKLINEILFNISHKLRKPVTQISSVASYLESESISLEEFQDLVKYMKNAAVSIDTYTRELNEVLSQLK</sequence>
<evidence type="ECO:0000259" key="3">
    <source>
        <dbReference type="PROSITE" id="PS50112"/>
    </source>
</evidence>
<evidence type="ECO:0000313" key="4">
    <source>
        <dbReference type="EMBL" id="MBS9525805.1"/>
    </source>
</evidence>
<name>A0AAP2CKW4_9BACT</name>
<keyword evidence="5" id="KW-1185">Reference proteome</keyword>
<dbReference type="AlphaFoldDB" id="A0AAP2CKW4"/>
<dbReference type="PROSITE" id="PS50112">
    <property type="entry name" value="PAS"/>
    <property type="match status" value="1"/>
</dbReference>
<dbReference type="CDD" id="cd00082">
    <property type="entry name" value="HisKA"/>
    <property type="match status" value="1"/>
</dbReference>
<evidence type="ECO:0000313" key="5">
    <source>
        <dbReference type="Proteomes" id="UP001319104"/>
    </source>
</evidence>
<dbReference type="RefSeq" id="WP_213946666.1">
    <property type="nucleotide sequence ID" value="NZ_JAHCMY010000020.1"/>
</dbReference>
<organism evidence="4 5">
    <name type="scientific">Litoribacter ruber</name>
    <dbReference type="NCBI Taxonomy" id="702568"/>
    <lineage>
        <taxon>Bacteria</taxon>
        <taxon>Pseudomonadati</taxon>
        <taxon>Bacteroidota</taxon>
        <taxon>Cytophagia</taxon>
        <taxon>Cytophagales</taxon>
        <taxon>Cyclobacteriaceae</taxon>
        <taxon>Litoribacter</taxon>
    </lineage>
</organism>
<comment type="catalytic activity">
    <reaction evidence="1">
        <text>ATP + protein L-histidine = ADP + protein N-phospho-L-histidine.</text>
        <dbReference type="EC" id="2.7.13.3"/>
    </reaction>
</comment>
<gene>
    <name evidence="4" type="ORF">KI659_17425</name>
</gene>
<dbReference type="EMBL" id="JAHCMY010000020">
    <property type="protein sequence ID" value="MBS9525805.1"/>
    <property type="molecule type" value="Genomic_DNA"/>
</dbReference>
<dbReference type="InterPro" id="IPR035965">
    <property type="entry name" value="PAS-like_dom_sf"/>
</dbReference>
<proteinExistence type="predicted"/>
<dbReference type="SUPFAM" id="SSF55785">
    <property type="entry name" value="PYP-like sensor domain (PAS domain)"/>
    <property type="match status" value="1"/>
</dbReference>
<reference evidence="4 5" key="1">
    <citation type="submission" date="2021-05" db="EMBL/GenBank/DDBJ databases">
        <authorList>
            <person name="Zhang Z.D."/>
            <person name="Osman G."/>
        </authorList>
    </citation>
    <scope>NUCLEOTIDE SEQUENCE [LARGE SCALE GENOMIC DNA]</scope>
    <source>
        <strain evidence="4 5">KCTC 32217</strain>
    </source>
</reference>
<dbReference type="Proteomes" id="UP001319104">
    <property type="component" value="Unassembled WGS sequence"/>
</dbReference>
<comment type="caution">
    <text evidence="4">The sequence shown here is derived from an EMBL/GenBank/DDBJ whole genome shotgun (WGS) entry which is preliminary data.</text>
</comment>
<dbReference type="SUPFAM" id="SSF47384">
    <property type="entry name" value="Homodimeric domain of signal transducing histidine kinase"/>
    <property type="match status" value="1"/>
</dbReference>
<dbReference type="EC" id="2.7.13.3" evidence="2"/>
<dbReference type="GO" id="GO:0000155">
    <property type="term" value="F:phosphorelay sensor kinase activity"/>
    <property type="evidence" value="ECO:0007669"/>
    <property type="project" value="InterPro"/>
</dbReference>
<dbReference type="InterPro" id="IPR003661">
    <property type="entry name" value="HisK_dim/P_dom"/>
</dbReference>
<dbReference type="Gene3D" id="1.10.287.130">
    <property type="match status" value="1"/>
</dbReference>
<dbReference type="Pfam" id="PF13426">
    <property type="entry name" value="PAS_9"/>
    <property type="match status" value="1"/>
</dbReference>
<dbReference type="NCBIfam" id="TIGR00229">
    <property type="entry name" value="sensory_box"/>
    <property type="match status" value="1"/>
</dbReference>
<dbReference type="InterPro" id="IPR000014">
    <property type="entry name" value="PAS"/>
</dbReference>
<evidence type="ECO:0000256" key="2">
    <source>
        <dbReference type="ARBA" id="ARBA00012438"/>
    </source>
</evidence>
<dbReference type="CDD" id="cd00130">
    <property type="entry name" value="PAS"/>
    <property type="match status" value="1"/>
</dbReference>